<name>A0A5R9KDZ0_9BACT</name>
<dbReference type="InterPro" id="IPR010344">
    <property type="entry name" value="YbjH"/>
</dbReference>
<reference evidence="2 3" key="1">
    <citation type="submission" date="2019-05" db="EMBL/GenBank/DDBJ databases">
        <authorList>
            <person name="Qu J.-H."/>
        </authorList>
    </citation>
    <scope>NUCLEOTIDE SEQUENCE [LARGE SCALE GENOMIC DNA]</scope>
    <source>
        <strain evidence="2 3">Z12</strain>
    </source>
</reference>
<dbReference type="Pfam" id="PF06082">
    <property type="entry name" value="YjbH"/>
    <property type="match status" value="1"/>
</dbReference>
<accession>A0A5R9KDZ0</accession>
<evidence type="ECO:0000313" key="2">
    <source>
        <dbReference type="EMBL" id="TLU94277.1"/>
    </source>
</evidence>
<proteinExistence type="predicted"/>
<protein>
    <submittedName>
        <fullName evidence="2">YjbH domain-containing protein</fullName>
    </submittedName>
</protein>
<dbReference type="RefSeq" id="WP_138280905.1">
    <property type="nucleotide sequence ID" value="NZ_BMGE01000002.1"/>
</dbReference>
<gene>
    <name evidence="2" type="ORF">FEM55_08475</name>
</gene>
<evidence type="ECO:0000313" key="3">
    <source>
        <dbReference type="Proteomes" id="UP000309788"/>
    </source>
</evidence>
<dbReference type="AlphaFoldDB" id="A0A5R9KDZ0"/>
<dbReference type="Proteomes" id="UP000309788">
    <property type="component" value="Unassembled WGS sequence"/>
</dbReference>
<feature type="chain" id="PRO_5024430675" evidence="1">
    <location>
        <begin position="22"/>
        <end position="378"/>
    </location>
</feature>
<dbReference type="OrthoDB" id="928790at2"/>
<keyword evidence="1" id="KW-0732">Signal</keyword>
<evidence type="ECO:0000256" key="1">
    <source>
        <dbReference type="SAM" id="SignalP"/>
    </source>
</evidence>
<feature type="signal peptide" evidence="1">
    <location>
        <begin position="1"/>
        <end position="21"/>
    </location>
</feature>
<keyword evidence="3" id="KW-1185">Reference proteome</keyword>
<organism evidence="2 3">
    <name type="scientific">Dyadobacter sediminis</name>
    <dbReference type="NCBI Taxonomy" id="1493691"/>
    <lineage>
        <taxon>Bacteria</taxon>
        <taxon>Pseudomonadati</taxon>
        <taxon>Bacteroidota</taxon>
        <taxon>Cytophagia</taxon>
        <taxon>Cytophagales</taxon>
        <taxon>Spirosomataceae</taxon>
        <taxon>Dyadobacter</taxon>
    </lineage>
</organism>
<sequence length="378" mass="43576">MNNRTCLIFSLLVLNCTIRLAAQDSEKNYKLRNNFENVQVDTAASSIYYEHRLYRNPFIGIYEAKKAFSDAEVNTFIPLFQGIPVGKYSFGRQLEFSPLTAAERNNQKRLNKFPLQKNNYKLDFWIQPYFAAIFGNFEKPVQSNTSVAIQSQFYILPGLSLQAGILFPVTNDLDGRPKNIRPAPVFLNQFYASGYHFLSASAGFFQNDQYGFNVQYRHANLSSPWSFGLETGLTGFYYYPRGGIYNERLDKLLLIADAAYRFAGPDLTLKVSGGHYLAGDTGARLEVLRQFTNVEIGFYAMTTTNGSTIGFNFAIPVPPGKLLQGKQARLRTTDEFRWEYTYTRGYRIGERYRTGYQLDQKLRQYHRDYLNRQYRQLN</sequence>
<dbReference type="EMBL" id="VCEI01000021">
    <property type="protein sequence ID" value="TLU94277.1"/>
    <property type="molecule type" value="Genomic_DNA"/>
</dbReference>
<comment type="caution">
    <text evidence="2">The sequence shown here is derived from an EMBL/GenBank/DDBJ whole genome shotgun (WGS) entry which is preliminary data.</text>
</comment>